<accession>A0A0H2RQ30</accession>
<proteinExistence type="predicted"/>
<dbReference type="OrthoDB" id="10260961at2759"/>
<keyword evidence="2" id="KW-0378">Hydrolase</keyword>
<dbReference type="PANTHER" id="PTHR42103:SF2">
    <property type="entry name" value="AB HYDROLASE-1 DOMAIN-CONTAINING PROTEIN"/>
    <property type="match status" value="1"/>
</dbReference>
<reference evidence="2 3" key="1">
    <citation type="submission" date="2015-04" db="EMBL/GenBank/DDBJ databases">
        <title>Complete genome sequence of Schizopora paradoxa KUC8140, a cosmopolitan wood degrader in East Asia.</title>
        <authorList>
            <consortium name="DOE Joint Genome Institute"/>
            <person name="Min B."/>
            <person name="Park H."/>
            <person name="Jang Y."/>
            <person name="Kim J.-J."/>
            <person name="Kim K.H."/>
            <person name="Pangilinan J."/>
            <person name="Lipzen A."/>
            <person name="Riley R."/>
            <person name="Grigoriev I.V."/>
            <person name="Spatafora J.W."/>
            <person name="Choi I.-G."/>
        </authorList>
    </citation>
    <scope>NUCLEOTIDE SEQUENCE [LARGE SCALE GENOMIC DNA]</scope>
    <source>
        <strain evidence="2 3">KUC8140</strain>
    </source>
</reference>
<name>A0A0H2RQ30_9AGAM</name>
<dbReference type="AlphaFoldDB" id="A0A0H2RQ30"/>
<gene>
    <name evidence="2" type="ORF">SCHPADRAFT_921716</name>
</gene>
<feature type="domain" description="AB hydrolase-1" evidence="1">
    <location>
        <begin position="28"/>
        <end position="169"/>
    </location>
</feature>
<dbReference type="SUPFAM" id="SSF53474">
    <property type="entry name" value="alpha/beta-Hydrolases"/>
    <property type="match status" value="1"/>
</dbReference>
<organism evidence="2 3">
    <name type="scientific">Schizopora paradoxa</name>
    <dbReference type="NCBI Taxonomy" id="27342"/>
    <lineage>
        <taxon>Eukaryota</taxon>
        <taxon>Fungi</taxon>
        <taxon>Dikarya</taxon>
        <taxon>Basidiomycota</taxon>
        <taxon>Agaricomycotina</taxon>
        <taxon>Agaricomycetes</taxon>
        <taxon>Hymenochaetales</taxon>
        <taxon>Schizoporaceae</taxon>
        <taxon>Schizopora</taxon>
    </lineage>
</organism>
<dbReference type="EMBL" id="KQ085997">
    <property type="protein sequence ID" value="KLO11578.1"/>
    <property type="molecule type" value="Genomic_DNA"/>
</dbReference>
<dbReference type="STRING" id="27342.A0A0H2RQ30"/>
<dbReference type="GO" id="GO:0016787">
    <property type="term" value="F:hydrolase activity"/>
    <property type="evidence" value="ECO:0007669"/>
    <property type="project" value="UniProtKB-KW"/>
</dbReference>
<protein>
    <submittedName>
        <fullName evidence="2">Alpha/beta-hydrolase</fullName>
    </submittedName>
</protein>
<dbReference type="Pfam" id="PF12697">
    <property type="entry name" value="Abhydrolase_6"/>
    <property type="match status" value="1"/>
</dbReference>
<evidence type="ECO:0000313" key="2">
    <source>
        <dbReference type="EMBL" id="KLO11578.1"/>
    </source>
</evidence>
<dbReference type="Proteomes" id="UP000053477">
    <property type="component" value="Unassembled WGS sequence"/>
</dbReference>
<evidence type="ECO:0000313" key="3">
    <source>
        <dbReference type="Proteomes" id="UP000053477"/>
    </source>
</evidence>
<evidence type="ECO:0000259" key="1">
    <source>
        <dbReference type="Pfam" id="PF12697"/>
    </source>
</evidence>
<dbReference type="InParanoid" id="A0A0H2RQ30"/>
<sequence>MPSGLTLVMTLEEPLSLSDGEHNDLAILLHPWSWLGGSMSDPVLQLLSQTLGAKGFYTIRYNSRGVGGSSGWKSFTGLQEGLDLQEVVQWALSYVANVRHVLVVGYSHGALVAAQQPVLPNPVRTSHILLSYPLDKRALLTLFHSSAHAAALKSLLQLEGSNVLIVYGDHDEFTANESYKAWTEELRGHVGTSGMLETRLVPNGSHFWRDYDAVELRQAVETWIDNFTSSSFL</sequence>
<dbReference type="InterPro" id="IPR029058">
    <property type="entry name" value="AB_hydrolase_fold"/>
</dbReference>
<dbReference type="PANTHER" id="PTHR42103">
    <property type="entry name" value="ALPHA/BETA-HYDROLASES SUPERFAMILY PROTEIN"/>
    <property type="match status" value="1"/>
</dbReference>
<dbReference type="Gene3D" id="3.40.50.1820">
    <property type="entry name" value="alpha/beta hydrolase"/>
    <property type="match status" value="1"/>
</dbReference>
<keyword evidence="3" id="KW-1185">Reference proteome</keyword>
<dbReference type="InterPro" id="IPR000073">
    <property type="entry name" value="AB_hydrolase_1"/>
</dbReference>